<dbReference type="HOGENOM" id="CLU_053225_0_2_6"/>
<evidence type="ECO:0000256" key="5">
    <source>
        <dbReference type="ARBA" id="ARBA00023136"/>
    </source>
</evidence>
<evidence type="ECO:0000256" key="2">
    <source>
        <dbReference type="ARBA" id="ARBA00022692"/>
    </source>
</evidence>
<dbReference type="EMBL" id="AP011177">
    <property type="protein sequence ID" value="BAJ00709.1"/>
    <property type="molecule type" value="Genomic_DNA"/>
</dbReference>
<evidence type="ECO:0000256" key="3">
    <source>
        <dbReference type="ARBA" id="ARBA00022748"/>
    </source>
</evidence>
<feature type="transmembrane region" description="Helical" evidence="6">
    <location>
        <begin position="95"/>
        <end position="119"/>
    </location>
</feature>
<keyword evidence="5 6" id="KW-0472">Membrane</keyword>
<feature type="transmembrane region" description="Helical" evidence="6">
    <location>
        <begin position="131"/>
        <end position="151"/>
    </location>
</feature>
<name>D4ZGB0_SHEVD</name>
<keyword evidence="9" id="KW-1185">Reference proteome</keyword>
<evidence type="ECO:0000256" key="6">
    <source>
        <dbReference type="SAM" id="Phobius"/>
    </source>
</evidence>
<organism evidence="8 9">
    <name type="scientific">Shewanella violacea (strain JCM 10179 / CIP 106290 / LMG 19151 / DSS12)</name>
    <dbReference type="NCBI Taxonomy" id="637905"/>
    <lineage>
        <taxon>Bacteria</taxon>
        <taxon>Pseudomonadati</taxon>
        <taxon>Pseudomonadota</taxon>
        <taxon>Gammaproteobacteria</taxon>
        <taxon>Alteromonadales</taxon>
        <taxon>Shewanellaceae</taxon>
        <taxon>Shewanella</taxon>
    </lineage>
</organism>
<dbReference type="AlphaFoldDB" id="D4ZGB0"/>
<protein>
    <submittedName>
        <fullName evidence="8">Cytochrome c biogenesis protein, putative</fullName>
    </submittedName>
</protein>
<dbReference type="GO" id="GO:0015035">
    <property type="term" value="F:protein-disulfide reductase activity"/>
    <property type="evidence" value="ECO:0007669"/>
    <property type="project" value="TreeGrafter"/>
</dbReference>
<dbReference type="PANTHER" id="PTHR32234">
    <property type="entry name" value="THIOL:DISULFIDE INTERCHANGE PROTEIN DSBD"/>
    <property type="match status" value="1"/>
</dbReference>
<dbReference type="STRING" id="637905.SVI_0738"/>
<feature type="transmembrane region" description="Helical" evidence="6">
    <location>
        <begin position="52"/>
        <end position="74"/>
    </location>
</feature>
<evidence type="ECO:0000313" key="9">
    <source>
        <dbReference type="Proteomes" id="UP000002350"/>
    </source>
</evidence>
<dbReference type="Proteomes" id="UP000002350">
    <property type="component" value="Chromosome"/>
</dbReference>
<evidence type="ECO:0000256" key="1">
    <source>
        <dbReference type="ARBA" id="ARBA00004141"/>
    </source>
</evidence>
<feature type="transmembrane region" description="Helical" evidence="6">
    <location>
        <begin position="243"/>
        <end position="261"/>
    </location>
</feature>
<keyword evidence="3" id="KW-0201">Cytochrome c-type biogenesis</keyword>
<reference evidence="9" key="1">
    <citation type="journal article" date="2010" name="Mol. Biosyst.">
        <title>Complete genome sequence and comparative analysis of Shewanella violacea, a psychrophilic and piezophilic bacterium from deep sea floor sediments.</title>
        <authorList>
            <person name="Aono E."/>
            <person name="Baba T."/>
            <person name="Ara T."/>
            <person name="Nishi T."/>
            <person name="Nakamichi T."/>
            <person name="Inamoto E."/>
            <person name="Toyonaga H."/>
            <person name="Hasegawa M."/>
            <person name="Takai Y."/>
            <person name="Okumura Y."/>
            <person name="Baba M."/>
            <person name="Tomita M."/>
            <person name="Kato C."/>
            <person name="Oshima T."/>
            <person name="Nakasone K."/>
            <person name="Mori H."/>
        </authorList>
    </citation>
    <scope>NUCLEOTIDE SEQUENCE [LARGE SCALE GENOMIC DNA]</scope>
    <source>
        <strain evidence="9">JCM 10179 / CIP 106290 / LMG 19151 / DSS12</strain>
    </source>
</reference>
<keyword evidence="4 6" id="KW-1133">Transmembrane helix</keyword>
<feature type="transmembrane region" description="Helical" evidence="6">
    <location>
        <begin position="204"/>
        <end position="231"/>
    </location>
</feature>
<gene>
    <name evidence="8" type="ordered locus">SVI_0738</name>
</gene>
<dbReference type="eggNOG" id="COG4232">
    <property type="taxonomic scope" value="Bacteria"/>
</dbReference>
<evidence type="ECO:0000259" key="7">
    <source>
        <dbReference type="Pfam" id="PF02683"/>
    </source>
</evidence>
<dbReference type="PANTHER" id="PTHR32234:SF0">
    <property type="entry name" value="THIOL:DISULFIDE INTERCHANGE PROTEIN DSBD"/>
    <property type="match status" value="1"/>
</dbReference>
<feature type="transmembrane region" description="Helical" evidence="6">
    <location>
        <begin position="171"/>
        <end position="198"/>
    </location>
</feature>
<evidence type="ECO:0000256" key="4">
    <source>
        <dbReference type="ARBA" id="ARBA00022989"/>
    </source>
</evidence>
<feature type="domain" description="Cytochrome C biogenesis protein transmembrane" evidence="7">
    <location>
        <begin position="55"/>
        <end position="263"/>
    </location>
</feature>
<comment type="subcellular location">
    <subcellularLocation>
        <location evidence="1">Membrane</location>
        <topology evidence="1">Multi-pass membrane protein</topology>
    </subcellularLocation>
</comment>
<dbReference type="Pfam" id="PF02683">
    <property type="entry name" value="DsbD_TM"/>
    <property type="match status" value="1"/>
</dbReference>
<dbReference type="InterPro" id="IPR003834">
    <property type="entry name" value="Cyt_c_assmbl_TM_dom"/>
</dbReference>
<dbReference type="GO" id="GO:0016020">
    <property type="term" value="C:membrane"/>
    <property type="evidence" value="ECO:0007669"/>
    <property type="project" value="UniProtKB-SubCell"/>
</dbReference>
<evidence type="ECO:0000313" key="8">
    <source>
        <dbReference type="EMBL" id="BAJ00709.1"/>
    </source>
</evidence>
<dbReference type="GO" id="GO:0017004">
    <property type="term" value="P:cytochrome complex assembly"/>
    <property type="evidence" value="ECO:0007669"/>
    <property type="project" value="UniProtKB-KW"/>
</dbReference>
<dbReference type="GO" id="GO:0045454">
    <property type="term" value="P:cell redox homeostasis"/>
    <property type="evidence" value="ECO:0007669"/>
    <property type="project" value="TreeGrafter"/>
</dbReference>
<sequence>MFDIDLISISLHFDKCFCEIGYNSVIKFHPSTRRRMTNMESFIQASLFEQQFSLWAIAAVFAAGLLTSLTPCVYPMLPITVSVVGSQASGRTQSILYSLLYVFGLALVYAALGILAASSGVLFGSVASHPVTLLLVAGFCLLMAAWMLGWLRLPAGLMAPEFKSKSAPFNVFFAGGLSGLVMAPCTSPVLGMLLMYVAGEGNRLWAALLMFVFAFGMSALLIVAGSFSSALSALPRSGPWLNAIKWVFAVLMARAAVYLIIQVF</sequence>
<keyword evidence="2 6" id="KW-0812">Transmembrane</keyword>
<accession>D4ZGB0</accession>
<proteinExistence type="predicted"/>
<dbReference type="KEGG" id="svo:SVI_0738"/>